<dbReference type="InterPro" id="IPR050280">
    <property type="entry name" value="OMP_Chaperone_SurA"/>
</dbReference>
<dbReference type="PANTHER" id="PTHR47637:SF1">
    <property type="entry name" value="CHAPERONE SURA"/>
    <property type="match status" value="1"/>
</dbReference>
<dbReference type="GO" id="GO:0030288">
    <property type="term" value="C:outer membrane-bounded periplasmic space"/>
    <property type="evidence" value="ECO:0007669"/>
    <property type="project" value="InterPro"/>
</dbReference>
<dbReference type="HAMAP" id="MF_01183">
    <property type="entry name" value="Chaperone_SurA"/>
    <property type="match status" value="1"/>
</dbReference>
<comment type="subcellular location">
    <subcellularLocation>
        <location evidence="7">Periplasm</location>
    </subcellularLocation>
    <text evidence="7">Is capable of associating with the outer membrane.</text>
</comment>
<protein>
    <recommendedName>
        <fullName evidence="7">Chaperone SurA</fullName>
    </recommendedName>
    <alternativeName>
        <fullName evidence="7">Peptidyl-prolyl cis-trans isomerase SurA</fullName>
        <shortName evidence="7">PPIase SurA</shortName>
        <ecNumber evidence="7">5.2.1.8</ecNumber>
    </alternativeName>
    <alternativeName>
        <fullName evidence="7">Rotamase SurA</fullName>
    </alternativeName>
</protein>
<evidence type="ECO:0000256" key="1">
    <source>
        <dbReference type="ARBA" id="ARBA00022729"/>
    </source>
</evidence>
<dbReference type="Gene3D" id="1.10.4030.10">
    <property type="entry name" value="Porin chaperone SurA, peptide-binding domain"/>
    <property type="match status" value="1"/>
</dbReference>
<organism evidence="9 10">
    <name type="scientific">Acinetobacter baylyi (strain ATCC 33305 / BD413 / ADP1)</name>
    <dbReference type="NCBI Taxonomy" id="62977"/>
    <lineage>
        <taxon>Bacteria</taxon>
        <taxon>Pseudomonadati</taxon>
        <taxon>Pseudomonadota</taxon>
        <taxon>Gammaproteobacteria</taxon>
        <taxon>Moraxellales</taxon>
        <taxon>Moraxellaceae</taxon>
        <taxon>Acinetobacter</taxon>
    </lineage>
</organism>
<dbReference type="Pfam" id="PF13616">
    <property type="entry name" value="Rotamase_3"/>
    <property type="match status" value="1"/>
</dbReference>
<keyword evidence="4 7" id="KW-0697">Rotamase</keyword>
<evidence type="ECO:0000313" key="10">
    <source>
        <dbReference type="Proteomes" id="UP000000430"/>
    </source>
</evidence>
<evidence type="ECO:0000256" key="2">
    <source>
        <dbReference type="ARBA" id="ARBA00022737"/>
    </source>
</evidence>
<dbReference type="InterPro" id="IPR023034">
    <property type="entry name" value="PPIase_SurA"/>
</dbReference>
<dbReference type="GO" id="GO:0003755">
    <property type="term" value="F:peptidyl-prolyl cis-trans isomerase activity"/>
    <property type="evidence" value="ECO:0007669"/>
    <property type="project" value="UniProtKB-UniRule"/>
</dbReference>
<dbReference type="EC" id="5.2.1.8" evidence="7"/>
<dbReference type="GO" id="GO:0043165">
    <property type="term" value="P:Gram-negative-bacterium-type cell outer membrane assembly"/>
    <property type="evidence" value="ECO:0007669"/>
    <property type="project" value="InterPro"/>
</dbReference>
<keyword evidence="2 7" id="KW-0677">Repeat</keyword>
<feature type="domain" description="PpiC" evidence="8">
    <location>
        <begin position="291"/>
        <end position="390"/>
    </location>
</feature>
<evidence type="ECO:0000256" key="4">
    <source>
        <dbReference type="ARBA" id="ARBA00023110"/>
    </source>
</evidence>
<dbReference type="InterPro" id="IPR046357">
    <property type="entry name" value="PPIase_dom_sf"/>
</dbReference>
<name>Q6F9W3_ACIAD</name>
<evidence type="ECO:0000256" key="6">
    <source>
        <dbReference type="ARBA" id="ARBA00023235"/>
    </source>
</evidence>
<dbReference type="EMBL" id="CR543861">
    <property type="protein sequence ID" value="CAG69150.1"/>
    <property type="molecule type" value="Genomic_DNA"/>
</dbReference>
<dbReference type="GO" id="GO:0051082">
    <property type="term" value="F:unfolded protein binding"/>
    <property type="evidence" value="ECO:0007669"/>
    <property type="project" value="UniProtKB-UniRule"/>
</dbReference>
<keyword evidence="3 7" id="KW-0574">Periplasm</keyword>
<dbReference type="Gene3D" id="3.10.50.40">
    <property type="match status" value="2"/>
</dbReference>
<dbReference type="AlphaFoldDB" id="Q6F9W3"/>
<evidence type="ECO:0000256" key="3">
    <source>
        <dbReference type="ARBA" id="ARBA00022764"/>
    </source>
</evidence>
<proteinExistence type="inferred from homology"/>
<sequence precursor="true">MDTTLMKTKYLKQFFKTTALALVVSSSMQSFAAPTDEVVAIVDNSVILKSDLEQGVAEAQHQLEAQKKTVPPLNYLQLQVLDQLILRQAQLEQVKRYGIKPDENTLNDAVLKVASQSGIKSLSAFQQKLDAIAPGTYASLRNRIGEDLAINRLRQQQVMSRIKISDQDVANFLKSPQGQAMLGSQVHVIHARISAQSDVDPQQLQSVAQQVKQALNESNDITAISKKFSTKDIKVEGADMGYRDLAELPSELAARVSPLQAGQTTDLINVRDGIHVLKLIERKNSEQKAIVTQYQTRHILIQPSEVMSAEMAKQTIDSIYNRLKAGEDFTTLAATYSADTGSARDGGSLGWVTPGSMVPEFESKMKNTPVGQISEPFQTQFGWHILQVTATREKDMTHEYQERMARQVLGERQFDSELDSWLREVRAHAFVQIKEPQLDSKAQQNATPTTP</sequence>
<dbReference type="Proteomes" id="UP000000430">
    <property type="component" value="Chromosome"/>
</dbReference>
<dbReference type="GO" id="GO:0006457">
    <property type="term" value="P:protein folding"/>
    <property type="evidence" value="ECO:0007669"/>
    <property type="project" value="UniProtKB-UniRule"/>
</dbReference>
<dbReference type="PROSITE" id="PS50198">
    <property type="entry name" value="PPIC_PPIASE_2"/>
    <property type="match status" value="2"/>
</dbReference>
<dbReference type="PANTHER" id="PTHR47637">
    <property type="entry name" value="CHAPERONE SURA"/>
    <property type="match status" value="1"/>
</dbReference>
<dbReference type="GO" id="GO:0050821">
    <property type="term" value="P:protein stabilization"/>
    <property type="evidence" value="ECO:0007669"/>
    <property type="project" value="InterPro"/>
</dbReference>
<dbReference type="SMR" id="Q6F9W3"/>
<keyword evidence="6 7" id="KW-0413">Isomerase</keyword>
<comment type="catalytic activity">
    <reaction evidence="7">
        <text>[protein]-peptidylproline (omega=180) = [protein]-peptidylproline (omega=0)</text>
        <dbReference type="Rhea" id="RHEA:16237"/>
        <dbReference type="Rhea" id="RHEA-COMP:10747"/>
        <dbReference type="Rhea" id="RHEA-COMP:10748"/>
        <dbReference type="ChEBI" id="CHEBI:83833"/>
        <dbReference type="ChEBI" id="CHEBI:83834"/>
        <dbReference type="EC" id="5.2.1.8"/>
    </reaction>
</comment>
<dbReference type="eggNOG" id="COG0760">
    <property type="taxonomic scope" value="Bacteria"/>
</dbReference>
<gene>
    <name evidence="7 9" type="primary">surA</name>
    <name evidence="9" type="ordered locus">ACIAD2372</name>
</gene>
<dbReference type="STRING" id="202950.GCA_001485005_00036"/>
<keyword evidence="5 7" id="KW-0143">Chaperone</keyword>
<dbReference type="SUPFAM" id="SSF109998">
    <property type="entry name" value="Triger factor/SurA peptide-binding domain-like"/>
    <property type="match status" value="1"/>
</dbReference>
<dbReference type="HOGENOM" id="CLU_034646_11_0_6"/>
<dbReference type="InterPro" id="IPR000297">
    <property type="entry name" value="PPIase_PpiC"/>
</dbReference>
<feature type="signal peptide" evidence="7">
    <location>
        <begin position="1"/>
        <end position="32"/>
    </location>
</feature>
<dbReference type="GO" id="GO:0042277">
    <property type="term" value="F:peptide binding"/>
    <property type="evidence" value="ECO:0007669"/>
    <property type="project" value="InterPro"/>
</dbReference>
<feature type="domain" description="PpiC" evidence="8">
    <location>
        <begin position="183"/>
        <end position="281"/>
    </location>
</feature>
<dbReference type="Pfam" id="PF09312">
    <property type="entry name" value="SurA_N"/>
    <property type="match status" value="1"/>
</dbReference>
<evidence type="ECO:0000259" key="8">
    <source>
        <dbReference type="PROSITE" id="PS50198"/>
    </source>
</evidence>
<dbReference type="Pfam" id="PF00639">
    <property type="entry name" value="Rotamase"/>
    <property type="match status" value="1"/>
</dbReference>
<dbReference type="SUPFAM" id="SSF54534">
    <property type="entry name" value="FKBP-like"/>
    <property type="match status" value="2"/>
</dbReference>
<comment type="domain">
    <text evidence="7">The PPIase activity resides only in the second parvulin domain. The N-terminal region and the C-terminal tail are necessary and sufficient for the chaperone activity of SurA. The PPIase activity is dispensable for SurA to function as a chaperone. The N-terminal region and the C-terminal tail are also required for porin recognition.</text>
</comment>
<dbReference type="KEGG" id="aci:ACIAD2372"/>
<dbReference type="InterPro" id="IPR027304">
    <property type="entry name" value="Trigger_fact/SurA_dom_sf"/>
</dbReference>
<comment type="function">
    <text evidence="7">Chaperone involved in the correct folding and assembly of outer membrane proteins. Recognizes specific patterns of aromatic residues and the orientation of their side chains, which are found more frequently in integral outer membrane proteins. May act in both early periplasmic and late outer membrane-associated steps of protein maturation.</text>
</comment>
<evidence type="ECO:0000313" key="9">
    <source>
        <dbReference type="EMBL" id="CAG69150.1"/>
    </source>
</evidence>
<accession>Q6F9W3</accession>
<evidence type="ECO:0000256" key="5">
    <source>
        <dbReference type="ARBA" id="ARBA00023186"/>
    </source>
</evidence>
<dbReference type="InterPro" id="IPR015391">
    <property type="entry name" value="SurA_N"/>
</dbReference>
<evidence type="ECO:0000256" key="7">
    <source>
        <dbReference type="HAMAP-Rule" id="MF_01183"/>
    </source>
</evidence>
<reference evidence="9 10" key="1">
    <citation type="journal article" date="2004" name="Nucleic Acids Res.">
        <title>Unique features revealed by the genome sequence of Acinetobacter sp. ADP1, a versatile and naturally transformation competent bacterium.</title>
        <authorList>
            <person name="Barbe V."/>
            <person name="Vallenet D."/>
            <person name="Fonknechten N."/>
            <person name="Kreimeyer A."/>
            <person name="Oztas S."/>
            <person name="Labarre L."/>
            <person name="Cruveiller S."/>
            <person name="Robert C."/>
            <person name="Duprat S."/>
            <person name="Wincker P."/>
            <person name="Ornston L.N."/>
            <person name="Weissenbach J."/>
            <person name="Marliere P."/>
            <person name="Cohen G.N."/>
            <person name="Medigue C."/>
        </authorList>
    </citation>
    <scope>NUCLEOTIDE SEQUENCE [LARGE SCALE GENOMIC DNA]</scope>
    <source>
        <strain evidence="10">ATCC 33305 / BD413 / ADP1</strain>
    </source>
</reference>
<feature type="chain" id="PRO_5009019304" description="Chaperone SurA" evidence="7">
    <location>
        <begin position="33"/>
        <end position="451"/>
    </location>
</feature>
<keyword evidence="1 7" id="KW-0732">Signal</keyword>